<dbReference type="InterPro" id="IPR050261">
    <property type="entry name" value="FrsA_esterase"/>
</dbReference>
<evidence type="ECO:0000259" key="2">
    <source>
        <dbReference type="Pfam" id="PF05448"/>
    </source>
</evidence>
<organism evidence="3 4">
    <name type="scientific">Oligosphaera ethanolica</name>
    <dbReference type="NCBI Taxonomy" id="760260"/>
    <lineage>
        <taxon>Bacteria</taxon>
        <taxon>Pseudomonadati</taxon>
        <taxon>Lentisphaerota</taxon>
        <taxon>Oligosphaeria</taxon>
        <taxon>Oligosphaerales</taxon>
        <taxon>Oligosphaeraceae</taxon>
        <taxon>Oligosphaera</taxon>
    </lineage>
</organism>
<name>A0AAE3VI14_9BACT</name>
<gene>
    <name evidence="3" type="ORF">J3R75_002887</name>
</gene>
<evidence type="ECO:0000313" key="4">
    <source>
        <dbReference type="Proteomes" id="UP001238163"/>
    </source>
</evidence>
<protein>
    <recommendedName>
        <fullName evidence="2">Acetyl xylan esterase domain-containing protein</fullName>
    </recommendedName>
</protein>
<dbReference type="Pfam" id="PF05448">
    <property type="entry name" value="AXE1"/>
    <property type="match status" value="1"/>
</dbReference>
<dbReference type="InterPro" id="IPR008391">
    <property type="entry name" value="AXE1_dom"/>
</dbReference>
<dbReference type="AlphaFoldDB" id="A0AAE3VI14"/>
<reference evidence="3" key="1">
    <citation type="submission" date="2023-07" db="EMBL/GenBank/DDBJ databases">
        <title>Genomic Encyclopedia of Type Strains, Phase IV (KMG-IV): sequencing the most valuable type-strain genomes for metagenomic binning, comparative biology and taxonomic classification.</title>
        <authorList>
            <person name="Goeker M."/>
        </authorList>
    </citation>
    <scope>NUCLEOTIDE SEQUENCE</scope>
    <source>
        <strain evidence="3">DSM 24202</strain>
    </source>
</reference>
<accession>A0AAE3VI14</accession>
<dbReference type="Gene3D" id="3.40.50.1820">
    <property type="entry name" value="alpha/beta hydrolase"/>
    <property type="match status" value="2"/>
</dbReference>
<comment type="caution">
    <text evidence="3">The sequence shown here is derived from an EMBL/GenBank/DDBJ whole genome shotgun (WGS) entry which is preliminary data.</text>
</comment>
<keyword evidence="4" id="KW-1185">Reference proteome</keyword>
<evidence type="ECO:0000313" key="3">
    <source>
        <dbReference type="EMBL" id="MDQ0290780.1"/>
    </source>
</evidence>
<evidence type="ECO:0000256" key="1">
    <source>
        <dbReference type="SAM" id="Phobius"/>
    </source>
</evidence>
<keyword evidence="1" id="KW-1133">Transmembrane helix</keyword>
<proteinExistence type="predicted"/>
<keyword evidence="1" id="KW-0472">Membrane</keyword>
<dbReference type="SUPFAM" id="SSF53474">
    <property type="entry name" value="alpha/beta-Hydrolases"/>
    <property type="match status" value="1"/>
</dbReference>
<sequence>MDCLIPYGDMLQNVYARLADAAGERRRAEWSRIATPDDARGYVARARERVLRAFGPIPERTPPKPQITGELLRDGVRMQKVLIEVMPGWHASLLVYRRADAPASERQPAILHLCGHNPEGKSCLNGQRLNLSLAHLGMTAVILDPFGQGERKQFPGLGFSPVREHNLAGKLLDLGGEFFGAWRVRDAMSAVDYLLTRADVDPERIGVTGASGGGTLASYAFALDERIAAAAPACYITTFQRNFANELPVDAEQVPPGLWAGGADMADLLIARAPAPALILAVENDFFDARGAAESHADLQRIHGLLGTPEHAGLLVGPGDHALGPALREAACQFFATYFLGATTKTAVPQCDTWAESELIVTPTGQVADLPGEETIAPYLQRRAATLAAARRPTPEAIAQFLREGLQLQETPVAPDVRILRNRWQGQRISRLALQTAPGCEAILHIADPAGALFHLPAEDDAFLYVAHLDAESELATPLPGVPPDAKRLYALDVRGIGKSRPLTCDHHDDFFAMYDSDYFYDANGRLLSSPLCGGRVRDVLAAVALLRSRCQRDLSIAGYGLGALLVAYAMGVSTAGVARIHLAGVPRAWSDYFHGGDVRWPQSIMIPGMLRVFDLPDLYAALAERCDLTVSSYLNAMLQPE</sequence>
<dbReference type="PANTHER" id="PTHR22946:SF8">
    <property type="entry name" value="ACETYL XYLAN ESTERASE DOMAIN-CONTAINING PROTEIN"/>
    <property type="match status" value="1"/>
</dbReference>
<dbReference type="RefSeq" id="WP_307262661.1">
    <property type="nucleotide sequence ID" value="NZ_JAUSVL010000001.1"/>
</dbReference>
<feature type="transmembrane region" description="Helical" evidence="1">
    <location>
        <begin position="557"/>
        <end position="579"/>
    </location>
</feature>
<dbReference type="EMBL" id="JAUSVL010000001">
    <property type="protein sequence ID" value="MDQ0290780.1"/>
    <property type="molecule type" value="Genomic_DNA"/>
</dbReference>
<dbReference type="Proteomes" id="UP001238163">
    <property type="component" value="Unassembled WGS sequence"/>
</dbReference>
<feature type="domain" description="Acetyl xylan esterase" evidence="2">
    <location>
        <begin position="102"/>
        <end position="242"/>
    </location>
</feature>
<dbReference type="InterPro" id="IPR029058">
    <property type="entry name" value="AB_hydrolase_fold"/>
</dbReference>
<dbReference type="PANTHER" id="PTHR22946">
    <property type="entry name" value="DIENELACTONE HYDROLASE DOMAIN-CONTAINING PROTEIN-RELATED"/>
    <property type="match status" value="1"/>
</dbReference>
<keyword evidence="1" id="KW-0812">Transmembrane</keyword>